<feature type="compositionally biased region" description="Low complexity" evidence="11">
    <location>
        <begin position="66"/>
        <end position="75"/>
    </location>
</feature>
<keyword evidence="15" id="KW-1185">Reference proteome</keyword>
<keyword evidence="5" id="KW-0256">Endoplasmic reticulum</keyword>
<sequence>MIRKFRGSAMVTMAMLAVLILYELGIQDGTAYYFTRSGSPVVNPDSVSTTEHHEKGQEPLEINLNTTSSPTSIAVPPTPSPSAPSELADGGPLLVPKPGTNNDSFAPDIYYMEPDESGWCEDLYGISYLRNLRDSKTSYCSSSSSSSKRSSSTMTCFGNNLCGGKAQADCEDHFCVVENLAVDMLALPNEPPNEDWNTPAKNETEKPFILDCELEEWGGDSGVTPVSEFRPYMFHTGPHETFRNFIKNVSHPTEEQLGAAHSLCSSSSEKAKPRGGQEQEWYILFKRDGTNAKGSHPWHGGMELFSLFLTLDVLRSRPDPMYSPRSMENAQVVLLDDFPGGDFESLWQVFAKKPVLRLDTLKKKLEAEGRTCLDNAVVPLPGASNPLWAGDWRPHACTRSVLLDTFVNRLLEHYGVKAARPAATEHKGVEDGEEPEPERPLTMTFLNRPRRRRLHDQDRLLDLVRERFPEVDVRLINLWDFPMPERIKVAAETDLLVGVHGSELTFNMFQPAGQSSVVEIQPKGFNHYGFRNVAGLRGQRYFKAHAKIDETVEVEGKDGETVVKEANWQTTLEVTIEDDVWMELIEAGVRSVMERGRTSRDVV</sequence>
<evidence type="ECO:0000256" key="7">
    <source>
        <dbReference type="ARBA" id="ARBA00040944"/>
    </source>
</evidence>
<evidence type="ECO:0000256" key="4">
    <source>
        <dbReference type="ARBA" id="ARBA00022729"/>
    </source>
</evidence>
<dbReference type="InterPro" id="IPR007657">
    <property type="entry name" value="Glycosyltransferase_61"/>
</dbReference>
<evidence type="ECO:0000256" key="5">
    <source>
        <dbReference type="ARBA" id="ARBA00022824"/>
    </source>
</evidence>
<evidence type="ECO:0000256" key="3">
    <source>
        <dbReference type="ARBA" id="ARBA00022679"/>
    </source>
</evidence>
<evidence type="ECO:0000256" key="6">
    <source>
        <dbReference type="ARBA" id="ARBA00023180"/>
    </source>
</evidence>
<dbReference type="PANTHER" id="PTHR20961">
    <property type="entry name" value="GLYCOSYLTRANSFERASE"/>
    <property type="match status" value="1"/>
</dbReference>
<proteinExistence type="predicted"/>
<feature type="chain" id="PRO_5042116622" description="EGF domain-specific O-linked N-acetylglucosamine transferase" evidence="12">
    <location>
        <begin position="32"/>
        <end position="603"/>
    </location>
</feature>
<accession>A0AAD5WQ60</accession>
<evidence type="ECO:0000313" key="15">
    <source>
        <dbReference type="Proteomes" id="UP001201980"/>
    </source>
</evidence>
<organism evidence="14 15">
    <name type="scientific">Zalerion maritima</name>
    <dbReference type="NCBI Taxonomy" id="339359"/>
    <lineage>
        <taxon>Eukaryota</taxon>
        <taxon>Fungi</taxon>
        <taxon>Dikarya</taxon>
        <taxon>Ascomycota</taxon>
        <taxon>Pezizomycotina</taxon>
        <taxon>Sordariomycetes</taxon>
        <taxon>Lulworthiomycetidae</taxon>
        <taxon>Lulworthiales</taxon>
        <taxon>Lulworthiaceae</taxon>
        <taxon>Zalerion</taxon>
    </lineage>
</organism>
<dbReference type="InterPro" id="IPR049625">
    <property type="entry name" value="Glyco_transf_61_cat"/>
</dbReference>
<dbReference type="GO" id="GO:0097363">
    <property type="term" value="F:protein O-acetylglucosaminyltransferase activity"/>
    <property type="evidence" value="ECO:0007669"/>
    <property type="project" value="UniProtKB-EC"/>
</dbReference>
<keyword evidence="3" id="KW-0808">Transferase</keyword>
<feature type="domain" description="Glycosyltransferase 61 catalytic" evidence="13">
    <location>
        <begin position="387"/>
        <end position="513"/>
    </location>
</feature>
<comment type="catalytic activity">
    <reaction evidence="9">
        <text>L-seryl-[protein] + UDP-N-acetyl-alpha-D-glucosamine = 3-O-(N-acetyl-beta-D-glucosaminyl)-L-seryl-[protein] + UDP + H(+)</text>
        <dbReference type="Rhea" id="RHEA:48904"/>
        <dbReference type="Rhea" id="RHEA-COMP:9863"/>
        <dbReference type="Rhea" id="RHEA-COMP:12251"/>
        <dbReference type="ChEBI" id="CHEBI:15378"/>
        <dbReference type="ChEBI" id="CHEBI:29999"/>
        <dbReference type="ChEBI" id="CHEBI:57705"/>
        <dbReference type="ChEBI" id="CHEBI:58223"/>
        <dbReference type="ChEBI" id="CHEBI:90838"/>
        <dbReference type="EC" id="2.4.1.255"/>
    </reaction>
</comment>
<evidence type="ECO:0000256" key="1">
    <source>
        <dbReference type="ARBA" id="ARBA00011970"/>
    </source>
</evidence>
<dbReference type="GO" id="GO:0005788">
    <property type="term" value="C:endoplasmic reticulum lumen"/>
    <property type="evidence" value="ECO:0007669"/>
    <property type="project" value="TreeGrafter"/>
</dbReference>
<gene>
    <name evidence="14" type="ORF">MKZ38_004125</name>
</gene>
<evidence type="ECO:0000256" key="2">
    <source>
        <dbReference type="ARBA" id="ARBA00022676"/>
    </source>
</evidence>
<protein>
    <recommendedName>
        <fullName evidence="7">EGF domain-specific O-linked N-acetylglucosamine transferase</fullName>
        <ecNumber evidence="1">2.4.1.255</ecNumber>
    </recommendedName>
    <alternativeName>
        <fullName evidence="8">Extracellular O-linked N-acetylglucosamine transferase</fullName>
    </alternativeName>
</protein>
<dbReference type="EMBL" id="JAKWBI020000240">
    <property type="protein sequence ID" value="KAJ2898199.1"/>
    <property type="molecule type" value="Genomic_DNA"/>
</dbReference>
<evidence type="ECO:0000256" key="8">
    <source>
        <dbReference type="ARBA" id="ARBA00042574"/>
    </source>
</evidence>
<evidence type="ECO:0000256" key="10">
    <source>
        <dbReference type="ARBA" id="ARBA00049432"/>
    </source>
</evidence>
<feature type="signal peptide" evidence="12">
    <location>
        <begin position="1"/>
        <end position="31"/>
    </location>
</feature>
<evidence type="ECO:0000256" key="11">
    <source>
        <dbReference type="SAM" id="MobiDB-lite"/>
    </source>
</evidence>
<dbReference type="EC" id="2.4.1.255" evidence="1"/>
<dbReference type="Pfam" id="PF04577">
    <property type="entry name" value="Glyco_transf_61"/>
    <property type="match status" value="1"/>
</dbReference>
<evidence type="ECO:0000256" key="9">
    <source>
        <dbReference type="ARBA" id="ARBA00048317"/>
    </source>
</evidence>
<comment type="caution">
    <text evidence="14">The sequence shown here is derived from an EMBL/GenBank/DDBJ whole genome shotgun (WGS) entry which is preliminary data.</text>
</comment>
<name>A0AAD5WQ60_9PEZI</name>
<keyword evidence="4 12" id="KW-0732">Signal</keyword>
<keyword evidence="6" id="KW-0325">Glycoprotein</keyword>
<evidence type="ECO:0000313" key="14">
    <source>
        <dbReference type="EMBL" id="KAJ2898199.1"/>
    </source>
</evidence>
<evidence type="ECO:0000256" key="12">
    <source>
        <dbReference type="SAM" id="SignalP"/>
    </source>
</evidence>
<dbReference type="Proteomes" id="UP001201980">
    <property type="component" value="Unassembled WGS sequence"/>
</dbReference>
<dbReference type="AlphaFoldDB" id="A0AAD5WQ60"/>
<comment type="catalytic activity">
    <reaction evidence="10">
        <text>L-threonyl-[protein] + UDP-N-acetyl-alpha-D-glucosamine = 3-O-(N-acetyl-beta-D-glucosaminyl)-L-threonyl-[protein] + UDP + H(+)</text>
        <dbReference type="Rhea" id="RHEA:48908"/>
        <dbReference type="Rhea" id="RHEA-COMP:11060"/>
        <dbReference type="Rhea" id="RHEA-COMP:12252"/>
        <dbReference type="ChEBI" id="CHEBI:15378"/>
        <dbReference type="ChEBI" id="CHEBI:30013"/>
        <dbReference type="ChEBI" id="CHEBI:57705"/>
        <dbReference type="ChEBI" id="CHEBI:58223"/>
        <dbReference type="ChEBI" id="CHEBI:90840"/>
        <dbReference type="EC" id="2.4.1.255"/>
    </reaction>
</comment>
<dbReference type="PANTHER" id="PTHR20961:SF148">
    <property type="entry name" value="EGF DOMAIN-SPECIFIC O-LINKED N-ACETYLGLUCOSAMINE TRANSFERASE"/>
    <property type="match status" value="1"/>
</dbReference>
<feature type="region of interest" description="Disordered" evidence="11">
    <location>
        <begin position="62"/>
        <end position="99"/>
    </location>
</feature>
<keyword evidence="2" id="KW-0328">Glycosyltransferase</keyword>
<evidence type="ECO:0000259" key="13">
    <source>
        <dbReference type="Pfam" id="PF04577"/>
    </source>
</evidence>
<reference evidence="14" key="1">
    <citation type="submission" date="2022-07" db="EMBL/GenBank/DDBJ databases">
        <title>Draft genome sequence of Zalerion maritima ATCC 34329, a (micro)plastics degrading marine fungus.</title>
        <authorList>
            <person name="Paco A."/>
            <person name="Goncalves M.F.M."/>
            <person name="Rocha-Santos T.A.P."/>
            <person name="Alves A."/>
        </authorList>
    </citation>
    <scope>NUCLEOTIDE SEQUENCE</scope>
    <source>
        <strain evidence="14">ATCC 34329</strain>
    </source>
</reference>